<proteinExistence type="predicted"/>
<dbReference type="EMBL" id="CP029487">
    <property type="protein sequence ID" value="QCT73098.1"/>
    <property type="molecule type" value="Genomic_DNA"/>
</dbReference>
<feature type="transmembrane region" description="Helical" evidence="1">
    <location>
        <begin position="33"/>
        <end position="55"/>
    </location>
</feature>
<dbReference type="GO" id="GO:0008643">
    <property type="term" value="P:carbohydrate transport"/>
    <property type="evidence" value="ECO:0007669"/>
    <property type="project" value="InterPro"/>
</dbReference>
<keyword evidence="1" id="KW-0812">Transmembrane</keyword>
<keyword evidence="1" id="KW-0472">Membrane</keyword>
<dbReference type="InterPro" id="IPR039672">
    <property type="entry name" value="MFS_2"/>
</dbReference>
<dbReference type="Pfam" id="PF13347">
    <property type="entry name" value="MFS_2"/>
    <property type="match status" value="1"/>
</dbReference>
<evidence type="ECO:0000313" key="2">
    <source>
        <dbReference type="EMBL" id="QCT73098.1"/>
    </source>
</evidence>
<name>A0A4P9CBQ8_EUBML</name>
<dbReference type="InterPro" id="IPR036259">
    <property type="entry name" value="MFS_trans_sf"/>
</dbReference>
<reference evidence="2 3" key="1">
    <citation type="submission" date="2018-05" db="EMBL/GenBank/DDBJ databases">
        <title>Genome comparison of Eubacterium sp.</title>
        <authorList>
            <person name="Feng Y."/>
            <person name="Sanchez-Andrea I."/>
            <person name="Stams A.J.M."/>
            <person name="De Vos W.M."/>
        </authorList>
    </citation>
    <scope>NUCLEOTIDE SEQUENCE [LARGE SCALE GENOMIC DNA]</scope>
    <source>
        <strain evidence="2 3">YI</strain>
    </source>
</reference>
<dbReference type="PANTHER" id="PTHR11328:SF24">
    <property type="entry name" value="MAJOR FACILITATOR SUPERFAMILY (MFS) PROFILE DOMAIN-CONTAINING PROTEIN"/>
    <property type="match status" value="1"/>
</dbReference>
<dbReference type="GO" id="GO:0015293">
    <property type="term" value="F:symporter activity"/>
    <property type="evidence" value="ECO:0007669"/>
    <property type="project" value="InterPro"/>
</dbReference>
<dbReference type="AlphaFoldDB" id="A0A4P9CBQ8"/>
<dbReference type="NCBIfam" id="TIGR00792">
    <property type="entry name" value="gph"/>
    <property type="match status" value="1"/>
</dbReference>
<feature type="transmembrane region" description="Helical" evidence="1">
    <location>
        <begin position="308"/>
        <end position="326"/>
    </location>
</feature>
<feature type="transmembrane region" description="Helical" evidence="1">
    <location>
        <begin position="419"/>
        <end position="441"/>
    </location>
</feature>
<dbReference type="RefSeq" id="WP_096919034.1">
    <property type="nucleotide sequence ID" value="NZ_CP029487.1"/>
</dbReference>
<gene>
    <name evidence="2" type="ORF">CPZ25_017865</name>
</gene>
<keyword evidence="1" id="KW-1133">Transmembrane helix</keyword>
<accession>A0A4P9CBQ8</accession>
<feature type="transmembrane region" description="Helical" evidence="1">
    <location>
        <begin position="281"/>
        <end position="301"/>
    </location>
</feature>
<evidence type="ECO:0000313" key="3">
    <source>
        <dbReference type="Proteomes" id="UP000218387"/>
    </source>
</evidence>
<feature type="transmembrane region" description="Helical" evidence="1">
    <location>
        <begin position="83"/>
        <end position="103"/>
    </location>
</feature>
<dbReference type="SUPFAM" id="SSF103473">
    <property type="entry name" value="MFS general substrate transporter"/>
    <property type="match status" value="1"/>
</dbReference>
<sequence length="458" mass="50011">MNGTRGKLGNFVKFSYGFADVGFQMMVTLSNSYLLIFFTDVAGISAVTAGIIMTVGRIIDTISVPILGPFIEKSHLPWGKYRSWLFIGAICIFITNAILFVNLSFLPQVALIAVGAIVYAVFCISTNVAYIGYTSMNSSLTDDPKEKVQLSTFRGQGAAIGKIIAGWTLIPMIYFFGGADAYTEQGFLLTAVLVGLMIVFTYLTLFFATKDRRVMSSKEEIKDAQNNGPSVKDMLRQIVTTRPLLLLFLTDVTRILASLLVFSMFPYFFKYVVNDPAKVAVFFGSVNILLFIGATLVPFITKKLSKRTTYMCGNAVMAVCFVLMFLNSGNPTLVTVLASIGYLGYSLGNVVNTAMYADIVDFGEYRTGKNARAAIFSVFQLSIKVAAVFSTSIAAFGLASTGFQAGVEPTAQVVSGINMISMLLPAGLLLIGFALLFFYNIDEKELPEMREAVMNRKN</sequence>
<dbReference type="KEGG" id="emt:CPZ25_017865"/>
<dbReference type="GO" id="GO:0006814">
    <property type="term" value="P:sodium ion transport"/>
    <property type="evidence" value="ECO:0007669"/>
    <property type="project" value="InterPro"/>
</dbReference>
<dbReference type="Gene3D" id="1.20.1250.20">
    <property type="entry name" value="MFS general substrate transporter like domains"/>
    <property type="match status" value="2"/>
</dbReference>
<feature type="transmembrane region" description="Helical" evidence="1">
    <location>
        <begin position="332"/>
        <end position="352"/>
    </location>
</feature>
<feature type="transmembrane region" description="Helical" evidence="1">
    <location>
        <begin position="187"/>
        <end position="208"/>
    </location>
</feature>
<dbReference type="InterPro" id="IPR001927">
    <property type="entry name" value="Na/Gal_symport"/>
</dbReference>
<feature type="transmembrane region" description="Helical" evidence="1">
    <location>
        <begin position="373"/>
        <end position="399"/>
    </location>
</feature>
<evidence type="ECO:0000256" key="1">
    <source>
        <dbReference type="SAM" id="Phobius"/>
    </source>
</evidence>
<protein>
    <submittedName>
        <fullName evidence="2">MFS transporter</fullName>
    </submittedName>
</protein>
<dbReference type="PANTHER" id="PTHR11328">
    <property type="entry name" value="MAJOR FACILITATOR SUPERFAMILY DOMAIN-CONTAINING PROTEIN"/>
    <property type="match status" value="1"/>
</dbReference>
<dbReference type="GO" id="GO:0005886">
    <property type="term" value="C:plasma membrane"/>
    <property type="evidence" value="ECO:0007669"/>
    <property type="project" value="TreeGrafter"/>
</dbReference>
<dbReference type="Proteomes" id="UP000218387">
    <property type="component" value="Chromosome"/>
</dbReference>
<organism evidence="2 3">
    <name type="scientific">Eubacterium maltosivorans</name>
    <dbReference type="NCBI Taxonomy" id="2041044"/>
    <lineage>
        <taxon>Bacteria</taxon>
        <taxon>Bacillati</taxon>
        <taxon>Bacillota</taxon>
        <taxon>Clostridia</taxon>
        <taxon>Eubacteriales</taxon>
        <taxon>Eubacteriaceae</taxon>
        <taxon>Eubacterium</taxon>
    </lineage>
</organism>
<feature type="transmembrane region" description="Helical" evidence="1">
    <location>
        <begin position="109"/>
        <end position="133"/>
    </location>
</feature>
<feature type="transmembrane region" description="Helical" evidence="1">
    <location>
        <begin position="244"/>
        <end position="269"/>
    </location>
</feature>
<keyword evidence="3" id="KW-1185">Reference proteome</keyword>